<protein>
    <submittedName>
        <fullName evidence="7">Metallophosphoesterase</fullName>
    </submittedName>
</protein>
<feature type="transmembrane region" description="Helical" evidence="5">
    <location>
        <begin position="37"/>
        <end position="56"/>
    </location>
</feature>
<dbReference type="FunFam" id="3.60.21.10:FF:000028">
    <property type="entry name" value="Putative metallophosphoesterase"/>
    <property type="match status" value="1"/>
</dbReference>
<dbReference type="OrthoDB" id="9780884at2"/>
<gene>
    <name evidence="7" type="ORF">CRV06_13165</name>
</gene>
<dbReference type="InterPro" id="IPR051158">
    <property type="entry name" value="Metallophosphoesterase_sf"/>
</dbReference>
<dbReference type="GO" id="GO:0009245">
    <property type="term" value="P:lipid A biosynthetic process"/>
    <property type="evidence" value="ECO:0007669"/>
    <property type="project" value="TreeGrafter"/>
</dbReference>
<sequence>MRFLIFATIFLTVMTLLTLYISRRFIKKLHFSKKIQFFINLFLVVNLLGVLGYMLARYNPAIPNWAYFLLSIPIGLIFLLFIATLFYEIFSLLINKTPMNDKRRGFFKKSLDITALSLATAVNAKAMYNAKTVELEKVDIKIKNLKKPYKIVQLSDIHIGGLIDKKFISSIVKRVNNLNPDIVVITGDLVDTNIKYAKKALDELKNIKSKYGNYFIVGNHEYFHGVKSIIDYVNTLGFKTLENENIYIGEEEKGFYLAGVYDIMGYRVDDFKPDIKKALKNTQDFPLILLAHQPKFIEEVKTADLVLSGHTHGGQIFPFNYLVKLQQPYIKGLHKHNEKTQIYVNKGTGFWGPPMRLGASSEITLINLS</sequence>
<name>A0A4Q0XWY0_9BACT</name>
<dbReference type="Gene3D" id="3.60.21.10">
    <property type="match status" value="1"/>
</dbReference>
<dbReference type="Pfam" id="PF00149">
    <property type="entry name" value="Metallophos"/>
    <property type="match status" value="1"/>
</dbReference>
<keyword evidence="3" id="KW-0378">Hydrolase</keyword>
<evidence type="ECO:0000313" key="7">
    <source>
        <dbReference type="EMBL" id="RXJ61535.1"/>
    </source>
</evidence>
<dbReference type="GO" id="GO:0008758">
    <property type="term" value="F:UDP-2,3-diacylglucosamine hydrolase activity"/>
    <property type="evidence" value="ECO:0007669"/>
    <property type="project" value="TreeGrafter"/>
</dbReference>
<dbReference type="RefSeq" id="WP_129082840.1">
    <property type="nucleotide sequence ID" value="NZ_CP041070.1"/>
</dbReference>
<dbReference type="Proteomes" id="UP000290191">
    <property type="component" value="Unassembled WGS sequence"/>
</dbReference>
<dbReference type="AlphaFoldDB" id="A0A4Q0XWY0"/>
<keyword evidence="5" id="KW-0472">Membrane</keyword>
<proteinExistence type="inferred from homology"/>
<feature type="transmembrane region" description="Helical" evidence="5">
    <location>
        <begin position="6"/>
        <end position="25"/>
    </location>
</feature>
<feature type="domain" description="Calcineurin-like phosphoesterase" evidence="6">
    <location>
        <begin position="150"/>
        <end position="313"/>
    </location>
</feature>
<dbReference type="PANTHER" id="PTHR31302">
    <property type="entry name" value="TRANSMEMBRANE PROTEIN WITH METALLOPHOSPHOESTERASE DOMAIN-RELATED"/>
    <property type="match status" value="1"/>
</dbReference>
<dbReference type="GO" id="GO:0046872">
    <property type="term" value="F:metal ion binding"/>
    <property type="evidence" value="ECO:0007669"/>
    <property type="project" value="UniProtKB-KW"/>
</dbReference>
<keyword evidence="8" id="KW-1185">Reference proteome</keyword>
<dbReference type="GO" id="GO:0016020">
    <property type="term" value="C:membrane"/>
    <property type="evidence" value="ECO:0007669"/>
    <property type="project" value="GOC"/>
</dbReference>
<comment type="cofactor">
    <cofactor evidence="1">
        <name>a divalent metal cation</name>
        <dbReference type="ChEBI" id="CHEBI:60240"/>
    </cofactor>
</comment>
<reference evidence="7 8" key="1">
    <citation type="submission" date="2017-10" db="EMBL/GenBank/DDBJ databases">
        <title>Genomics of the genus Arcobacter.</title>
        <authorList>
            <person name="Perez-Cataluna A."/>
            <person name="Figueras M.J."/>
        </authorList>
    </citation>
    <scope>NUCLEOTIDE SEQUENCE [LARGE SCALE GENOMIC DNA]</scope>
    <source>
        <strain evidence="7 8">DSM 24636</strain>
    </source>
</reference>
<dbReference type="STRING" id="877500.GCA_000935065_03198"/>
<feature type="transmembrane region" description="Helical" evidence="5">
    <location>
        <begin position="68"/>
        <end position="94"/>
    </location>
</feature>
<evidence type="ECO:0000259" key="6">
    <source>
        <dbReference type="Pfam" id="PF00149"/>
    </source>
</evidence>
<accession>A0A4Q0XWY0</accession>
<evidence type="ECO:0000256" key="1">
    <source>
        <dbReference type="ARBA" id="ARBA00001968"/>
    </source>
</evidence>
<organism evidence="7 8">
    <name type="scientific">Halarcobacter anaerophilus</name>
    <dbReference type="NCBI Taxonomy" id="877500"/>
    <lineage>
        <taxon>Bacteria</taxon>
        <taxon>Pseudomonadati</taxon>
        <taxon>Campylobacterota</taxon>
        <taxon>Epsilonproteobacteria</taxon>
        <taxon>Campylobacterales</taxon>
        <taxon>Arcobacteraceae</taxon>
        <taxon>Halarcobacter</taxon>
    </lineage>
</organism>
<dbReference type="SUPFAM" id="SSF56300">
    <property type="entry name" value="Metallo-dependent phosphatases"/>
    <property type="match status" value="1"/>
</dbReference>
<evidence type="ECO:0000256" key="2">
    <source>
        <dbReference type="ARBA" id="ARBA00022723"/>
    </source>
</evidence>
<keyword evidence="5" id="KW-1133">Transmembrane helix</keyword>
<keyword evidence="2" id="KW-0479">Metal-binding</keyword>
<evidence type="ECO:0000256" key="5">
    <source>
        <dbReference type="SAM" id="Phobius"/>
    </source>
</evidence>
<dbReference type="CDD" id="cd07385">
    <property type="entry name" value="MPP_YkuE_C"/>
    <property type="match status" value="1"/>
</dbReference>
<dbReference type="InterPro" id="IPR029052">
    <property type="entry name" value="Metallo-depent_PP-like"/>
</dbReference>
<comment type="caution">
    <text evidence="7">The sequence shown here is derived from an EMBL/GenBank/DDBJ whole genome shotgun (WGS) entry which is preliminary data.</text>
</comment>
<dbReference type="EMBL" id="PDKO01000014">
    <property type="protein sequence ID" value="RXJ61535.1"/>
    <property type="molecule type" value="Genomic_DNA"/>
</dbReference>
<dbReference type="InterPro" id="IPR004843">
    <property type="entry name" value="Calcineurin-like_PHP"/>
</dbReference>
<evidence type="ECO:0000256" key="4">
    <source>
        <dbReference type="ARBA" id="ARBA00061089"/>
    </source>
</evidence>
<comment type="similarity">
    <text evidence="4">Belongs to the metallophosphoesterase superfamily.</text>
</comment>
<keyword evidence="5" id="KW-0812">Transmembrane</keyword>
<evidence type="ECO:0000256" key="3">
    <source>
        <dbReference type="ARBA" id="ARBA00022801"/>
    </source>
</evidence>
<evidence type="ECO:0000313" key="8">
    <source>
        <dbReference type="Proteomes" id="UP000290191"/>
    </source>
</evidence>
<dbReference type="PANTHER" id="PTHR31302:SF31">
    <property type="entry name" value="PHOSPHODIESTERASE YAEI"/>
    <property type="match status" value="1"/>
</dbReference>